<feature type="domain" description="DUF4773" evidence="1">
    <location>
        <begin position="129"/>
        <end position="223"/>
    </location>
</feature>
<proteinExistence type="predicted"/>
<name>A0A914RFX8_PAREQ</name>
<organism evidence="2 3">
    <name type="scientific">Parascaris equorum</name>
    <name type="common">Equine roundworm</name>
    <dbReference type="NCBI Taxonomy" id="6256"/>
    <lineage>
        <taxon>Eukaryota</taxon>
        <taxon>Metazoa</taxon>
        <taxon>Ecdysozoa</taxon>
        <taxon>Nematoda</taxon>
        <taxon>Chromadorea</taxon>
        <taxon>Rhabditida</taxon>
        <taxon>Spirurina</taxon>
        <taxon>Ascaridomorpha</taxon>
        <taxon>Ascaridoidea</taxon>
        <taxon>Ascarididae</taxon>
        <taxon>Parascaris</taxon>
    </lineage>
</organism>
<keyword evidence="2" id="KW-1185">Reference proteome</keyword>
<reference evidence="3" key="1">
    <citation type="submission" date="2022-11" db="UniProtKB">
        <authorList>
            <consortium name="WormBaseParasite"/>
        </authorList>
    </citation>
    <scope>IDENTIFICATION</scope>
</reference>
<accession>A0A914RFX8</accession>
<dbReference type="AlphaFoldDB" id="A0A914RFX8"/>
<protein>
    <submittedName>
        <fullName evidence="3">DUF4773 domain-containing protein</fullName>
    </submittedName>
</protein>
<dbReference type="Pfam" id="PF15998">
    <property type="entry name" value="DUF4773"/>
    <property type="match status" value="1"/>
</dbReference>
<evidence type="ECO:0000259" key="1">
    <source>
        <dbReference type="Pfam" id="PF15998"/>
    </source>
</evidence>
<sequence>MKVTPTHMMCKREVKCTIPYALAMLTSPNQFDLQSLTMQEGMLSYSNGRFNDSVVVRLPRAVKHHEGKLYLGLRLFDIPEGSQDYTIVDVTRAVDEEERTKVEMITDSFRLMIKVSKEYKITQELIIFAVCVNLTYIPKDIGVRISFSIDNHVVFCEEFSVRNPPPVKNIFVVIVSSGNALSCKKAQRKNEKEEPLRPSLKTKSHILLQRFAELPISSCFQMDFQKRYLTGCVELEAELYHVRIIRVNLGCFNIPTES</sequence>
<evidence type="ECO:0000313" key="2">
    <source>
        <dbReference type="Proteomes" id="UP000887564"/>
    </source>
</evidence>
<dbReference type="InterPro" id="IPR031941">
    <property type="entry name" value="DUF4773"/>
</dbReference>
<dbReference type="Proteomes" id="UP000887564">
    <property type="component" value="Unplaced"/>
</dbReference>
<dbReference type="WBParaSite" id="PEQ_0000548601-mRNA-1">
    <property type="protein sequence ID" value="PEQ_0000548601-mRNA-1"/>
    <property type="gene ID" value="PEQ_0000548601"/>
</dbReference>
<evidence type="ECO:0000313" key="3">
    <source>
        <dbReference type="WBParaSite" id="PEQ_0000548601-mRNA-1"/>
    </source>
</evidence>